<dbReference type="InParanoid" id="A2DGW3"/>
<reference evidence="2" key="2">
    <citation type="journal article" date="2007" name="Science">
        <title>Draft genome sequence of the sexually transmitted pathogen Trichomonas vaginalis.</title>
        <authorList>
            <person name="Carlton J.M."/>
            <person name="Hirt R.P."/>
            <person name="Silva J.C."/>
            <person name="Delcher A.L."/>
            <person name="Schatz M."/>
            <person name="Zhao Q."/>
            <person name="Wortman J.R."/>
            <person name="Bidwell S.L."/>
            <person name="Alsmark U.C.M."/>
            <person name="Besteiro S."/>
            <person name="Sicheritz-Ponten T."/>
            <person name="Noel C.J."/>
            <person name="Dacks J.B."/>
            <person name="Foster P.G."/>
            <person name="Simillion C."/>
            <person name="Van de Peer Y."/>
            <person name="Miranda-Saavedra D."/>
            <person name="Barton G.J."/>
            <person name="Westrop G.D."/>
            <person name="Mueller S."/>
            <person name="Dessi D."/>
            <person name="Fiori P.L."/>
            <person name="Ren Q."/>
            <person name="Paulsen I."/>
            <person name="Zhang H."/>
            <person name="Bastida-Corcuera F.D."/>
            <person name="Simoes-Barbosa A."/>
            <person name="Brown M.T."/>
            <person name="Hayes R.D."/>
            <person name="Mukherjee M."/>
            <person name="Okumura C.Y."/>
            <person name="Schneider R."/>
            <person name="Smith A.J."/>
            <person name="Vanacova S."/>
            <person name="Villalvazo M."/>
            <person name="Haas B.J."/>
            <person name="Pertea M."/>
            <person name="Feldblyum T.V."/>
            <person name="Utterback T.R."/>
            <person name="Shu C.L."/>
            <person name="Osoegawa K."/>
            <person name="de Jong P.J."/>
            <person name="Hrdy I."/>
            <person name="Horvathova L."/>
            <person name="Zubacova Z."/>
            <person name="Dolezal P."/>
            <person name="Malik S.B."/>
            <person name="Logsdon J.M. Jr."/>
            <person name="Henze K."/>
            <person name="Gupta A."/>
            <person name="Wang C.C."/>
            <person name="Dunne R.L."/>
            <person name="Upcroft J.A."/>
            <person name="Upcroft P."/>
            <person name="White O."/>
            <person name="Salzberg S.L."/>
            <person name="Tang P."/>
            <person name="Chiu C.-H."/>
            <person name="Lee Y.-S."/>
            <person name="Embley T.M."/>
            <person name="Coombs G.H."/>
            <person name="Mottram J.C."/>
            <person name="Tachezy J."/>
            <person name="Fraser-Liggett C.M."/>
            <person name="Johnson P.J."/>
        </authorList>
    </citation>
    <scope>NUCLEOTIDE SEQUENCE [LARGE SCALE GENOMIC DNA]</scope>
    <source>
        <strain evidence="2">G3</strain>
    </source>
</reference>
<keyword evidence="3" id="KW-1185">Reference proteome</keyword>
<feature type="transmembrane region" description="Helical" evidence="1">
    <location>
        <begin position="282"/>
        <end position="302"/>
    </location>
</feature>
<accession>A2DGW3</accession>
<dbReference type="KEGG" id="tva:5465793"/>
<keyword evidence="1" id="KW-1133">Transmembrane helix</keyword>
<organism evidence="2 3">
    <name type="scientific">Trichomonas vaginalis (strain ATCC PRA-98 / G3)</name>
    <dbReference type="NCBI Taxonomy" id="412133"/>
    <lineage>
        <taxon>Eukaryota</taxon>
        <taxon>Metamonada</taxon>
        <taxon>Parabasalia</taxon>
        <taxon>Trichomonadida</taxon>
        <taxon>Trichomonadidae</taxon>
        <taxon>Trichomonas</taxon>
    </lineage>
</organism>
<evidence type="ECO:0000256" key="1">
    <source>
        <dbReference type="SAM" id="Phobius"/>
    </source>
</evidence>
<keyword evidence="1" id="KW-0472">Membrane</keyword>
<dbReference type="EMBL" id="DS113199">
    <property type="protein sequence ID" value="EAY20273.1"/>
    <property type="molecule type" value="Genomic_DNA"/>
</dbReference>
<evidence type="ECO:0000313" key="3">
    <source>
        <dbReference type="Proteomes" id="UP000001542"/>
    </source>
</evidence>
<dbReference type="RefSeq" id="XP_001581259.1">
    <property type="nucleotide sequence ID" value="XM_001581209.1"/>
</dbReference>
<sequence length="318" mass="35274">MTASEGSYYISISKFLNIESHEYGGAVFGQFSTKTALHLLDNTFYKCFAQQGGAVYYISPLQSTFFSQKNCVAECSASNSFSGFFVALDQNLFYQNYINFTSFIQCSQTYDITTHTVCIYYGTVTLDCSNYTANKASQFSSVELCGSTQNFASFNTFVNNNGDNIVFGAQISHVFMSYSNFVHNNISDTGYILSFESNVNTITLENCIFIALGNCSLMNDYESQISTKDLSIDPLINISNVNLSVDPKIEVASTYKLKFVKAKYCHADDGVSRSFAIEITGIVFASLFIILLIITIIIFCCARSTTMQEVNLGPLKIK</sequence>
<dbReference type="VEuPathDB" id="TrichDB:TVAGG3_0318930"/>
<name>A2DGW3_TRIV3</name>
<reference evidence="2" key="1">
    <citation type="submission" date="2006-10" db="EMBL/GenBank/DDBJ databases">
        <authorList>
            <person name="Amadeo P."/>
            <person name="Zhao Q."/>
            <person name="Wortman J."/>
            <person name="Fraser-Liggett C."/>
            <person name="Carlton J."/>
        </authorList>
    </citation>
    <scope>NUCLEOTIDE SEQUENCE</scope>
    <source>
        <strain evidence="2">G3</strain>
    </source>
</reference>
<proteinExistence type="predicted"/>
<dbReference type="AlphaFoldDB" id="A2DGW3"/>
<keyword evidence="1" id="KW-0812">Transmembrane</keyword>
<evidence type="ECO:0000313" key="2">
    <source>
        <dbReference type="EMBL" id="EAY20273.1"/>
    </source>
</evidence>
<gene>
    <name evidence="2" type="ORF">TVAG_192490</name>
</gene>
<dbReference type="VEuPathDB" id="TrichDB:TVAG_192490"/>
<protein>
    <submittedName>
        <fullName evidence="2">Uncharacterized protein</fullName>
    </submittedName>
</protein>
<dbReference type="Proteomes" id="UP000001542">
    <property type="component" value="Unassembled WGS sequence"/>
</dbReference>